<evidence type="ECO:0000256" key="1">
    <source>
        <dbReference type="ARBA" id="ARBA00004613"/>
    </source>
</evidence>
<dbReference type="PANTHER" id="PTHR38340:SF1">
    <property type="entry name" value="S-LAYER PROTEIN"/>
    <property type="match status" value="1"/>
</dbReference>
<comment type="caution">
    <text evidence="3">The sequence shown here is derived from an EMBL/GenBank/DDBJ whole genome shotgun (WGS) entry which is preliminary data.</text>
</comment>
<dbReference type="PANTHER" id="PTHR38340">
    <property type="entry name" value="S-LAYER PROTEIN"/>
    <property type="match status" value="1"/>
</dbReference>
<organism evidence="3 4">
    <name type="scientific">Rhodovulum sulfidophilum</name>
    <name type="common">Rhodobacter sulfidophilus</name>
    <dbReference type="NCBI Taxonomy" id="35806"/>
    <lineage>
        <taxon>Bacteria</taxon>
        <taxon>Pseudomonadati</taxon>
        <taxon>Pseudomonadota</taxon>
        <taxon>Alphaproteobacteria</taxon>
        <taxon>Rhodobacterales</taxon>
        <taxon>Paracoccaceae</taxon>
        <taxon>Rhodovulum</taxon>
    </lineage>
</organism>
<dbReference type="InterPro" id="IPR018511">
    <property type="entry name" value="Hemolysin-typ_Ca-bd_CS"/>
</dbReference>
<dbReference type="SUPFAM" id="SSF54621">
    <property type="entry name" value="Heme-binding protein A (HasA)"/>
    <property type="match status" value="1"/>
</dbReference>
<keyword evidence="2" id="KW-0964">Secreted</keyword>
<dbReference type="PROSITE" id="PS00330">
    <property type="entry name" value="HEMOLYSIN_CALCIUM"/>
    <property type="match status" value="3"/>
</dbReference>
<dbReference type="InterPro" id="IPR036912">
    <property type="entry name" value="HasA_haem-bd_sf"/>
</dbReference>
<accession>A0A2W5N294</accession>
<evidence type="ECO:0000313" key="3">
    <source>
        <dbReference type="EMBL" id="PZQ47516.1"/>
    </source>
</evidence>
<proteinExistence type="predicted"/>
<dbReference type="InterPro" id="IPR001343">
    <property type="entry name" value="Hemolysn_Ca-bd"/>
</dbReference>
<dbReference type="InterPro" id="IPR050557">
    <property type="entry name" value="RTX_toxin/Mannuronan_C5-epim"/>
</dbReference>
<dbReference type="SUPFAM" id="SSF51120">
    <property type="entry name" value="beta-Roll"/>
    <property type="match status" value="1"/>
</dbReference>
<evidence type="ECO:0000313" key="4">
    <source>
        <dbReference type="Proteomes" id="UP000249185"/>
    </source>
</evidence>
<name>A0A2W5N294_RHOSU</name>
<dbReference type="AlphaFoldDB" id="A0A2W5N294"/>
<dbReference type="Gene3D" id="2.150.10.10">
    <property type="entry name" value="Serralysin-like metalloprotease, C-terminal"/>
    <property type="match status" value="2"/>
</dbReference>
<evidence type="ECO:0000256" key="2">
    <source>
        <dbReference type="ARBA" id="ARBA00022525"/>
    </source>
</evidence>
<evidence type="ECO:0008006" key="5">
    <source>
        <dbReference type="Google" id="ProtNLM"/>
    </source>
</evidence>
<dbReference type="GO" id="GO:0005576">
    <property type="term" value="C:extracellular region"/>
    <property type="evidence" value="ECO:0007669"/>
    <property type="project" value="UniProtKB-SubCell"/>
</dbReference>
<dbReference type="Gene3D" id="3.30.1500.10">
    <property type="entry name" value="Haem-binding HasA"/>
    <property type="match status" value="1"/>
</dbReference>
<sequence>MTTNAVLTIDASALRGVNFPTYISTHFADLGAGDMSFWGGAPDGAFGAVYYLNGEQILGRYVEGAGKSDKVALIDGADLAYDFIHYGPAYGHGISGSIDSLTFGEWVDGQTTGTQGTGPSGAITGLDTGLEISGWDLSAAPGSGFVAATNPVYALYTAVQNKNAGAIYDMISKYNLDVTGSDYKDILSGYNGKDTIDGAGGNDQIHGYGGADLITAGAGNDKVFAGTGHDVAYGGAGNDTLDGGYGNDRLYGDIGNDKLVGNVGKDTLDGGAGNDQLSGGAGNDLLTGGDGADTFIFGAGGGSDTITDFDLARDLIDLRPLALDDLGDVAMSDVSAGARLSVEDVTITLKGIDVADLGADHFLI</sequence>
<dbReference type="EMBL" id="QFPW01000016">
    <property type="protein sequence ID" value="PZQ47516.1"/>
    <property type="molecule type" value="Genomic_DNA"/>
</dbReference>
<comment type="subcellular location">
    <subcellularLocation>
        <location evidence="1">Secreted</location>
    </subcellularLocation>
</comment>
<dbReference type="GO" id="GO:0005509">
    <property type="term" value="F:calcium ion binding"/>
    <property type="evidence" value="ECO:0007669"/>
    <property type="project" value="InterPro"/>
</dbReference>
<dbReference type="PRINTS" id="PR00313">
    <property type="entry name" value="CABNDNGRPT"/>
</dbReference>
<dbReference type="Pfam" id="PF00353">
    <property type="entry name" value="HemolysinCabind"/>
    <property type="match status" value="3"/>
</dbReference>
<protein>
    <recommendedName>
        <fullName evidence="5">Calcium-binding protein</fullName>
    </recommendedName>
</protein>
<gene>
    <name evidence="3" type="ORF">DI556_16845</name>
</gene>
<dbReference type="InterPro" id="IPR011049">
    <property type="entry name" value="Serralysin-like_metalloprot_C"/>
</dbReference>
<dbReference type="Proteomes" id="UP000249185">
    <property type="component" value="Unassembled WGS sequence"/>
</dbReference>
<reference evidence="3 4" key="1">
    <citation type="submission" date="2017-08" db="EMBL/GenBank/DDBJ databases">
        <title>Infants hospitalized years apart are colonized by the same room-sourced microbial strains.</title>
        <authorList>
            <person name="Brooks B."/>
            <person name="Olm M.R."/>
            <person name="Firek B.A."/>
            <person name="Baker R."/>
            <person name="Thomas B.C."/>
            <person name="Morowitz M.J."/>
            <person name="Banfield J.F."/>
        </authorList>
    </citation>
    <scope>NUCLEOTIDE SEQUENCE [LARGE SCALE GENOMIC DNA]</scope>
    <source>
        <strain evidence="3">S2_005_002_R2_34</strain>
    </source>
</reference>